<name>A0A6I6XQM1_PSEPU</name>
<dbReference type="Proteomes" id="UP000464480">
    <property type="component" value="Chromosome"/>
</dbReference>
<dbReference type="AlphaFoldDB" id="A0A6I6XQM1"/>
<sequence length="90" mass="9828">MKKIVPDPPHLLIQTPYFSVHSDISPEDAVTHGAELIRGVAETIDEHCRHHAGEPGLNTLTNAAFAAESALILFHHAVASMRDEEGQTHE</sequence>
<dbReference type="RefSeq" id="WP_159412904.1">
    <property type="nucleotide sequence ID" value="NZ_CP026115.2"/>
</dbReference>
<accession>A0A6I6XQM1</accession>
<dbReference type="EMBL" id="CP026115">
    <property type="protein sequence ID" value="QHG68078.1"/>
    <property type="molecule type" value="Genomic_DNA"/>
</dbReference>
<reference evidence="1 2" key="1">
    <citation type="submission" date="2020-02" db="EMBL/GenBank/DDBJ databases">
        <title>Pseudomonas Putida W5 Complete Genome Assembly.</title>
        <authorList>
            <person name="Yuan Z.-C."/>
            <person name="Shaw G.A."/>
            <person name="Cusano A.D."/>
            <person name="Caddey B.J."/>
            <person name="Weselowski B.J."/>
        </authorList>
    </citation>
    <scope>NUCLEOTIDE SEQUENCE [LARGE SCALE GENOMIC DNA]</scope>
    <source>
        <strain evidence="1 2">W5</strain>
    </source>
</reference>
<organism evidence="1 2">
    <name type="scientific">Pseudomonas putida</name>
    <name type="common">Arthrobacter siderocapsulatus</name>
    <dbReference type="NCBI Taxonomy" id="303"/>
    <lineage>
        <taxon>Bacteria</taxon>
        <taxon>Pseudomonadati</taxon>
        <taxon>Pseudomonadota</taxon>
        <taxon>Gammaproteobacteria</taxon>
        <taxon>Pseudomonadales</taxon>
        <taxon>Pseudomonadaceae</taxon>
        <taxon>Pseudomonas</taxon>
    </lineage>
</organism>
<evidence type="ECO:0008006" key="3">
    <source>
        <dbReference type="Google" id="ProtNLM"/>
    </source>
</evidence>
<evidence type="ECO:0000313" key="2">
    <source>
        <dbReference type="Proteomes" id="UP000464480"/>
    </source>
</evidence>
<proteinExistence type="predicted"/>
<evidence type="ECO:0000313" key="1">
    <source>
        <dbReference type="EMBL" id="QHG68078.1"/>
    </source>
</evidence>
<gene>
    <name evidence="1" type="ORF">C2H86_28175</name>
</gene>
<protein>
    <recommendedName>
        <fullName evidence="3">DUF3077 domain-containing protein</fullName>
    </recommendedName>
</protein>